<reference evidence="3" key="1">
    <citation type="journal article" date="2022" name="Int. J. Mol. Sci.">
        <title>Draft Genome of Tanacetum Coccineum: Genomic Comparison of Closely Related Tanacetum-Family Plants.</title>
        <authorList>
            <person name="Yamashiro T."/>
            <person name="Shiraishi A."/>
            <person name="Nakayama K."/>
            <person name="Satake H."/>
        </authorList>
    </citation>
    <scope>NUCLEOTIDE SEQUENCE</scope>
</reference>
<evidence type="ECO:0000259" key="2">
    <source>
        <dbReference type="Pfam" id="PF03732"/>
    </source>
</evidence>
<comment type="caution">
    <text evidence="3">The sequence shown here is derived from an EMBL/GenBank/DDBJ whole genome shotgun (WGS) entry which is preliminary data.</text>
</comment>
<dbReference type="Proteomes" id="UP001151760">
    <property type="component" value="Unassembled WGS sequence"/>
</dbReference>
<evidence type="ECO:0000313" key="3">
    <source>
        <dbReference type="EMBL" id="GJT72258.1"/>
    </source>
</evidence>
<proteinExistence type="predicted"/>
<evidence type="ECO:0000256" key="1">
    <source>
        <dbReference type="SAM" id="MobiDB-lite"/>
    </source>
</evidence>
<feature type="compositionally biased region" description="Polar residues" evidence="1">
    <location>
        <begin position="158"/>
        <end position="167"/>
    </location>
</feature>
<accession>A0ABQ5GAD8</accession>
<sequence length="457" mass="53467">MENKNLVHTLGDYSRPSHEGYRNTIKLPDGNNVVPLRSDTIRFVQNGCSFHGLRSEDPSQHLKDFLKLVDSLDLDVANRERARLRLFQFSLRNQASNWLECLLAGSLSTWEDLTTRFLAQFFLPGRTSKLQKDILMFQQHQGESLSETMSKRTRSGKSTKGQSSRSQEPIMERRAFFATHSLVRNLFDSINTDAFTMPQWANLFQMDEPVYRELVWEFFASFEFDFIACRYDPEHVGVSFRLGGESKMMSLLELGWRVSLYSEEQTRLTSIKSGLRRGETKVRDPRVRLPYRCVTTTISGRKESTQRITAIDLFYLYCIYNKRVSCNIPYWLARYLKGVRDKDLICGGTCLQEEIFNHHRDCDGSWWRDMLLAHNTSDEWWGQMETWMTKQNDQANWMYDHTIHHFQYLSTLDNLDPHLHIDPFLRREADHPAYGYTGHMPPSYEYCYGTAPLSGSE</sequence>
<organism evidence="3 4">
    <name type="scientific">Tanacetum coccineum</name>
    <dbReference type="NCBI Taxonomy" id="301880"/>
    <lineage>
        <taxon>Eukaryota</taxon>
        <taxon>Viridiplantae</taxon>
        <taxon>Streptophyta</taxon>
        <taxon>Embryophyta</taxon>
        <taxon>Tracheophyta</taxon>
        <taxon>Spermatophyta</taxon>
        <taxon>Magnoliopsida</taxon>
        <taxon>eudicotyledons</taxon>
        <taxon>Gunneridae</taxon>
        <taxon>Pentapetalae</taxon>
        <taxon>asterids</taxon>
        <taxon>campanulids</taxon>
        <taxon>Asterales</taxon>
        <taxon>Asteraceae</taxon>
        <taxon>Asteroideae</taxon>
        <taxon>Anthemideae</taxon>
        <taxon>Anthemidinae</taxon>
        <taxon>Tanacetum</taxon>
    </lineage>
</organism>
<dbReference type="EMBL" id="BQNB010018242">
    <property type="protein sequence ID" value="GJT72258.1"/>
    <property type="molecule type" value="Genomic_DNA"/>
</dbReference>
<protein>
    <submittedName>
        <fullName evidence="3">Zinc finger, CCHC-type containing protein</fullName>
    </submittedName>
</protein>
<name>A0ABQ5GAD8_9ASTR</name>
<dbReference type="PANTHER" id="PTHR33223">
    <property type="entry name" value="CCHC-TYPE DOMAIN-CONTAINING PROTEIN"/>
    <property type="match status" value="1"/>
</dbReference>
<dbReference type="InterPro" id="IPR005162">
    <property type="entry name" value="Retrotrans_gag_dom"/>
</dbReference>
<dbReference type="Pfam" id="PF03732">
    <property type="entry name" value="Retrotrans_gag"/>
    <property type="match status" value="1"/>
</dbReference>
<feature type="domain" description="Retrotransposon gag" evidence="2">
    <location>
        <begin position="85"/>
        <end position="149"/>
    </location>
</feature>
<gene>
    <name evidence="3" type="ORF">Tco_1031544</name>
</gene>
<evidence type="ECO:0000313" key="4">
    <source>
        <dbReference type="Proteomes" id="UP001151760"/>
    </source>
</evidence>
<reference evidence="3" key="2">
    <citation type="submission" date="2022-01" db="EMBL/GenBank/DDBJ databases">
        <authorList>
            <person name="Yamashiro T."/>
            <person name="Shiraishi A."/>
            <person name="Satake H."/>
            <person name="Nakayama K."/>
        </authorList>
    </citation>
    <scope>NUCLEOTIDE SEQUENCE</scope>
</reference>
<dbReference type="PANTHER" id="PTHR33223:SF11">
    <property type="entry name" value="ELEMENT PROTEIN, PUTATIVE-RELATED"/>
    <property type="match status" value="1"/>
</dbReference>
<keyword evidence="4" id="KW-1185">Reference proteome</keyword>
<feature type="region of interest" description="Disordered" evidence="1">
    <location>
        <begin position="141"/>
        <end position="168"/>
    </location>
</feature>